<dbReference type="Gene3D" id="4.10.240.10">
    <property type="entry name" value="Zn(2)-C6 fungal-type DNA-binding domain"/>
    <property type="match status" value="1"/>
</dbReference>
<name>A0A1S9RG11_PENBI</name>
<keyword evidence="1" id="KW-0805">Transcription regulation</keyword>
<dbReference type="InterPro" id="IPR053178">
    <property type="entry name" value="Osmoadaptation_assoc"/>
</dbReference>
<dbReference type="InterPro" id="IPR036864">
    <property type="entry name" value="Zn2-C6_fun-type_DNA-bd_sf"/>
</dbReference>
<keyword evidence="2" id="KW-0238">DNA-binding</keyword>
<dbReference type="PANTHER" id="PTHR38111">
    <property type="entry name" value="ZN(2)-C6 FUNGAL-TYPE DOMAIN-CONTAINING PROTEIN-RELATED"/>
    <property type="match status" value="1"/>
</dbReference>
<evidence type="ECO:0000313" key="7">
    <source>
        <dbReference type="Proteomes" id="UP000190744"/>
    </source>
</evidence>
<dbReference type="Proteomes" id="UP000190744">
    <property type="component" value="Unassembled WGS sequence"/>
</dbReference>
<dbReference type="EMBL" id="LJBN01000180">
    <property type="protein sequence ID" value="OOQ84479.1"/>
    <property type="molecule type" value="Genomic_DNA"/>
</dbReference>
<evidence type="ECO:0000256" key="2">
    <source>
        <dbReference type="ARBA" id="ARBA00023125"/>
    </source>
</evidence>
<dbReference type="GO" id="GO:0003677">
    <property type="term" value="F:DNA binding"/>
    <property type="evidence" value="ECO:0007669"/>
    <property type="project" value="UniProtKB-KW"/>
</dbReference>
<dbReference type="Pfam" id="PF00172">
    <property type="entry name" value="Zn_clus"/>
    <property type="match status" value="1"/>
</dbReference>
<gene>
    <name evidence="6" type="ORF">PEBR_30241</name>
</gene>
<keyword evidence="3" id="KW-0804">Transcription</keyword>
<evidence type="ECO:0000313" key="6">
    <source>
        <dbReference type="EMBL" id="OOQ84479.1"/>
    </source>
</evidence>
<dbReference type="SMART" id="SM00066">
    <property type="entry name" value="GAL4"/>
    <property type="match status" value="1"/>
</dbReference>
<dbReference type="AlphaFoldDB" id="A0A1S9RG11"/>
<protein>
    <recommendedName>
        <fullName evidence="5">Zn(2)-C6 fungal-type domain-containing protein</fullName>
    </recommendedName>
</protein>
<dbReference type="PROSITE" id="PS00463">
    <property type="entry name" value="ZN2_CY6_FUNGAL_1"/>
    <property type="match status" value="1"/>
</dbReference>
<keyword evidence="4" id="KW-0539">Nucleus</keyword>
<evidence type="ECO:0000256" key="4">
    <source>
        <dbReference type="ARBA" id="ARBA00023242"/>
    </source>
</evidence>
<feature type="domain" description="Zn(2)-C6 fungal-type" evidence="5">
    <location>
        <begin position="10"/>
        <end position="38"/>
    </location>
</feature>
<dbReference type="InterPro" id="IPR001138">
    <property type="entry name" value="Zn2Cys6_DnaBD"/>
</dbReference>
<evidence type="ECO:0000256" key="3">
    <source>
        <dbReference type="ARBA" id="ARBA00023163"/>
    </source>
</evidence>
<sequence length="510" mass="58169">MGGAPWRSDGCNTCRRRKVKCDLQRPHCARCLRGGHGCEGYERASKFIVHTFADQVKTGKEPICESMRFQLKKTAKDAPRPAKETSITVIHLNAQIRSQLFSIFIDSYNPSAPKGQVSFRFRDASNVFEALPSMLDGKNSQLLDRATSALASVFVGKKFKNDQMIHHGVELYNQAIHSFSRLISRQGLPVREVLCANVVFQYYEMINSTSGFSGWMAHMQGANAVVAQHEKSLEKDHISIMLFRQLKLSNIFHAIGKSRSALYFCPMWQSLTSCTDGHNWADPVDEIIDILMRCTPFVEYIDNICSGHDTIQFMKLCHTLKHQTELWYARLQSTSPSPLYTTVPNEAEISRSHATKSLFPERYHFASIEIAEVHMLYWTASLIIYSLFQEIERREEFSDTTLLDSQCLNPIYVNRQDGSSPFMKNAELYTDQICRGVGYFVQPHMHILGGHNLLFPVSMAAQFFYRNGINDRYLWCQEVFFSLESLGLGLAHVLRGTPWSRYKSGSGLQY</sequence>
<dbReference type="SUPFAM" id="SSF57701">
    <property type="entry name" value="Zn2/Cys6 DNA-binding domain"/>
    <property type="match status" value="1"/>
</dbReference>
<evidence type="ECO:0000256" key="1">
    <source>
        <dbReference type="ARBA" id="ARBA00023015"/>
    </source>
</evidence>
<organism evidence="6 7">
    <name type="scientific">Penicillium brasilianum</name>
    <dbReference type="NCBI Taxonomy" id="104259"/>
    <lineage>
        <taxon>Eukaryota</taxon>
        <taxon>Fungi</taxon>
        <taxon>Dikarya</taxon>
        <taxon>Ascomycota</taxon>
        <taxon>Pezizomycotina</taxon>
        <taxon>Eurotiomycetes</taxon>
        <taxon>Eurotiomycetidae</taxon>
        <taxon>Eurotiales</taxon>
        <taxon>Aspergillaceae</taxon>
        <taxon>Penicillium</taxon>
    </lineage>
</organism>
<comment type="caution">
    <text evidence="6">The sequence shown here is derived from an EMBL/GenBank/DDBJ whole genome shotgun (WGS) entry which is preliminary data.</text>
</comment>
<reference evidence="7" key="1">
    <citation type="submission" date="2015-09" db="EMBL/GenBank/DDBJ databases">
        <authorList>
            <person name="Fill T.P."/>
            <person name="Baretta J.F."/>
            <person name="de Almeida L.G."/>
            <person name="Rocha M."/>
            <person name="de Souza D.H."/>
            <person name="Malavazi I."/>
            <person name="Cerdeira L.T."/>
            <person name="Hong H."/>
            <person name="Samborskyy M."/>
            <person name="de Vasconcelos A.T."/>
            <person name="Leadlay P."/>
            <person name="Rodrigues-Filho E."/>
        </authorList>
    </citation>
    <scope>NUCLEOTIDE SEQUENCE [LARGE SCALE GENOMIC DNA]</scope>
    <source>
        <strain evidence="7">LaBioMMi 136</strain>
    </source>
</reference>
<dbReference type="PROSITE" id="PS50048">
    <property type="entry name" value="ZN2_CY6_FUNGAL_2"/>
    <property type="match status" value="1"/>
</dbReference>
<dbReference type="PANTHER" id="PTHR38111:SF11">
    <property type="entry name" value="TRANSCRIPTION FACTOR DOMAIN-CONTAINING PROTEIN-RELATED"/>
    <property type="match status" value="1"/>
</dbReference>
<accession>A0A1S9RG11</accession>
<proteinExistence type="predicted"/>
<evidence type="ECO:0000259" key="5">
    <source>
        <dbReference type="PROSITE" id="PS50048"/>
    </source>
</evidence>
<dbReference type="GO" id="GO:0000981">
    <property type="term" value="F:DNA-binding transcription factor activity, RNA polymerase II-specific"/>
    <property type="evidence" value="ECO:0007669"/>
    <property type="project" value="InterPro"/>
</dbReference>
<dbReference type="GO" id="GO:0008270">
    <property type="term" value="F:zinc ion binding"/>
    <property type="evidence" value="ECO:0007669"/>
    <property type="project" value="InterPro"/>
</dbReference>
<dbReference type="CDD" id="cd00067">
    <property type="entry name" value="GAL4"/>
    <property type="match status" value="1"/>
</dbReference>